<gene>
    <name evidence="2" type="ORF">GRJ2_001284500</name>
</gene>
<feature type="compositionally biased region" description="Basic and acidic residues" evidence="1">
    <location>
        <begin position="13"/>
        <end position="33"/>
    </location>
</feature>
<evidence type="ECO:0000313" key="2">
    <source>
        <dbReference type="EMBL" id="GAB0188192.1"/>
    </source>
</evidence>
<dbReference type="Proteomes" id="UP001623348">
    <property type="component" value="Unassembled WGS sequence"/>
</dbReference>
<protein>
    <submittedName>
        <fullName evidence="2">Uncharacterized protein</fullName>
    </submittedName>
</protein>
<feature type="region of interest" description="Disordered" evidence="1">
    <location>
        <begin position="1"/>
        <end position="56"/>
    </location>
</feature>
<evidence type="ECO:0000313" key="3">
    <source>
        <dbReference type="Proteomes" id="UP001623348"/>
    </source>
</evidence>
<sequence>MYESAEPVGAESTSERRDSCYTRYNHSSEERTSPRSQSSRPTQIWAPNRDQEPKRVKSMVQLTLKWSCIRDVVGHHPPLQLVFTKQAS</sequence>
<feature type="compositionally biased region" description="Low complexity" evidence="1">
    <location>
        <begin position="34"/>
        <end position="43"/>
    </location>
</feature>
<dbReference type="EMBL" id="BAAFJT010000004">
    <property type="protein sequence ID" value="GAB0188192.1"/>
    <property type="molecule type" value="Genomic_DNA"/>
</dbReference>
<comment type="caution">
    <text evidence="2">The sequence shown here is derived from an EMBL/GenBank/DDBJ whole genome shotgun (WGS) entry which is preliminary data.</text>
</comment>
<proteinExistence type="predicted"/>
<accession>A0ABC9WSW0</accession>
<name>A0ABC9WSW0_GRUJA</name>
<evidence type="ECO:0000256" key="1">
    <source>
        <dbReference type="SAM" id="MobiDB-lite"/>
    </source>
</evidence>
<organism evidence="2 3">
    <name type="scientific">Grus japonensis</name>
    <name type="common">Japanese crane</name>
    <name type="synonym">Red-crowned crane</name>
    <dbReference type="NCBI Taxonomy" id="30415"/>
    <lineage>
        <taxon>Eukaryota</taxon>
        <taxon>Metazoa</taxon>
        <taxon>Chordata</taxon>
        <taxon>Craniata</taxon>
        <taxon>Vertebrata</taxon>
        <taxon>Euteleostomi</taxon>
        <taxon>Archelosauria</taxon>
        <taxon>Archosauria</taxon>
        <taxon>Dinosauria</taxon>
        <taxon>Saurischia</taxon>
        <taxon>Theropoda</taxon>
        <taxon>Coelurosauria</taxon>
        <taxon>Aves</taxon>
        <taxon>Neognathae</taxon>
        <taxon>Neoaves</taxon>
        <taxon>Gruiformes</taxon>
        <taxon>Gruidae</taxon>
        <taxon>Grus</taxon>
    </lineage>
</organism>
<reference evidence="2 3" key="1">
    <citation type="submission" date="2024-06" db="EMBL/GenBank/DDBJ databases">
        <title>The draft genome of Grus japonensis, version 3.</title>
        <authorList>
            <person name="Nabeshima K."/>
            <person name="Suzuki S."/>
            <person name="Onuma M."/>
        </authorList>
    </citation>
    <scope>NUCLEOTIDE SEQUENCE [LARGE SCALE GENOMIC DNA]</scope>
    <source>
        <strain evidence="2 3">451A</strain>
    </source>
</reference>
<dbReference type="AlphaFoldDB" id="A0ABC9WSW0"/>
<keyword evidence="3" id="KW-1185">Reference proteome</keyword>